<feature type="region of interest" description="Disordered" evidence="2">
    <location>
        <begin position="481"/>
        <end position="516"/>
    </location>
</feature>
<feature type="coiled-coil region" evidence="1">
    <location>
        <begin position="848"/>
        <end position="882"/>
    </location>
</feature>
<feature type="compositionally biased region" description="Polar residues" evidence="2">
    <location>
        <begin position="1041"/>
        <end position="1054"/>
    </location>
</feature>
<keyword evidence="4" id="KW-1185">Reference proteome</keyword>
<proteinExistence type="predicted"/>
<evidence type="ECO:0000313" key="3">
    <source>
        <dbReference type="EMBL" id="CDW91494.1"/>
    </source>
</evidence>
<name>A0A078BAU1_STYLE</name>
<dbReference type="EMBL" id="CCKQ01019480">
    <property type="protein sequence ID" value="CDW91494.1"/>
    <property type="molecule type" value="Genomic_DNA"/>
</dbReference>
<feature type="region of interest" description="Disordered" evidence="2">
    <location>
        <begin position="89"/>
        <end position="109"/>
    </location>
</feature>
<feature type="compositionally biased region" description="Polar residues" evidence="2">
    <location>
        <begin position="1134"/>
        <end position="1159"/>
    </location>
</feature>
<feature type="compositionally biased region" description="Polar residues" evidence="2">
    <location>
        <begin position="995"/>
        <end position="1012"/>
    </location>
</feature>
<gene>
    <name evidence="3" type="primary">Contig349.g387</name>
    <name evidence="3" type="ORF">STYLEM_20649</name>
</gene>
<feature type="compositionally biased region" description="Polar residues" evidence="2">
    <location>
        <begin position="320"/>
        <end position="339"/>
    </location>
</feature>
<feature type="compositionally biased region" description="Polar residues" evidence="2">
    <location>
        <begin position="90"/>
        <end position="106"/>
    </location>
</feature>
<feature type="region of interest" description="Disordered" evidence="2">
    <location>
        <begin position="1134"/>
        <end position="1183"/>
    </location>
</feature>
<feature type="coiled-coil region" evidence="1">
    <location>
        <begin position="665"/>
        <end position="699"/>
    </location>
</feature>
<protein>
    <submittedName>
        <fullName evidence="3">Uncharacterized protein</fullName>
    </submittedName>
</protein>
<evidence type="ECO:0000313" key="4">
    <source>
        <dbReference type="Proteomes" id="UP000039865"/>
    </source>
</evidence>
<feature type="region of interest" description="Disordered" evidence="2">
    <location>
        <begin position="989"/>
        <end position="1066"/>
    </location>
</feature>
<reference evidence="3 4" key="1">
    <citation type="submission" date="2014-06" db="EMBL/GenBank/DDBJ databases">
        <authorList>
            <person name="Swart Estienne"/>
        </authorList>
    </citation>
    <scope>NUCLEOTIDE SEQUENCE [LARGE SCALE GENOMIC DNA]</scope>
    <source>
        <strain evidence="3 4">130c</strain>
    </source>
</reference>
<feature type="compositionally biased region" description="Polar residues" evidence="2">
    <location>
        <begin position="1085"/>
        <end position="1104"/>
    </location>
</feature>
<dbReference type="AlphaFoldDB" id="A0A078BAU1"/>
<feature type="region of interest" description="Disordered" evidence="2">
    <location>
        <begin position="1085"/>
        <end position="1121"/>
    </location>
</feature>
<dbReference type="InParanoid" id="A0A078BAU1"/>
<feature type="compositionally biased region" description="Basic residues" evidence="2">
    <location>
        <begin position="1028"/>
        <end position="1037"/>
    </location>
</feature>
<dbReference type="Proteomes" id="UP000039865">
    <property type="component" value="Unassembled WGS sequence"/>
</dbReference>
<feature type="compositionally biased region" description="Polar residues" evidence="2">
    <location>
        <begin position="352"/>
        <end position="364"/>
    </location>
</feature>
<feature type="compositionally biased region" description="Basic and acidic residues" evidence="2">
    <location>
        <begin position="1015"/>
        <end position="1027"/>
    </location>
</feature>
<feature type="region of interest" description="Disordered" evidence="2">
    <location>
        <begin position="320"/>
        <end position="366"/>
    </location>
</feature>
<feature type="region of interest" description="Disordered" evidence="2">
    <location>
        <begin position="599"/>
        <end position="635"/>
    </location>
</feature>
<organism evidence="3 4">
    <name type="scientific">Stylonychia lemnae</name>
    <name type="common">Ciliate</name>
    <dbReference type="NCBI Taxonomy" id="5949"/>
    <lineage>
        <taxon>Eukaryota</taxon>
        <taxon>Sar</taxon>
        <taxon>Alveolata</taxon>
        <taxon>Ciliophora</taxon>
        <taxon>Intramacronucleata</taxon>
        <taxon>Spirotrichea</taxon>
        <taxon>Stichotrichia</taxon>
        <taxon>Sporadotrichida</taxon>
        <taxon>Oxytrichidae</taxon>
        <taxon>Stylonychinae</taxon>
        <taxon>Stylonychia</taxon>
    </lineage>
</organism>
<evidence type="ECO:0000256" key="1">
    <source>
        <dbReference type="SAM" id="Coils"/>
    </source>
</evidence>
<sequence>MDSVSNSKSKQDQFFSKDDPSIRRFLQISTHNDGYNDIDLNFPNSQKSGGSHLMPYSKKFEHIIAIPGEERQFLRDDVKPLTMETRKLKSSQIKSATPSNIVSPTSMVDKPQSTKEGLLIRNQFKLPVVLQQTENLQSFIYQLEALKAKMSAFDDYLIESRQFMRSTDYLSQEEFQVHIQSILKEVQLQVENKMENVFIKLKGRVDEKSNKEEVDKTLRMKANSSEYDIHHHNEMYYGNITDKFEQREVILKEIMTKLLDKCDNTKMHEVLVRINKMESMLGIDDLSTDKSIESYSEGNYEEKELSEIVLTDINATNAKVNPTTTTSLPAQTNENTQVVNSNSSDNNKDNETINNQISSPNNMNKGADIKVDLLSKQTNPLQESKQPSEKILPLKKAHRIERIMAPFSNSFVVETNYNHQLTLMQKQSDEITMVNLKKDDIQLDDQVSHQVEQVISFKIQETQQDDDPLQQHQFEILSPKIKDSRHSSKRSSKIGNILKQESSQVSTKKHNKTEMKTPNFKEKLLLATQDPIVDYKKTTSQHELELTKRDTQISKTHLNVGIGFERTTKNGDGPFKKKSSFAHQNTSFDQYYQEMALKQQSTQDDEGLLKKSSQVSKSNEDGKMSQNSQGSPRFAGMLKKQQVALKKYFDEKFRELKISGGEERFAQFEINIKTTLEKLKELEQQNNEQNESIKQMKKNFDIITVHKKYFDALVAKPVAYVDKIKQQLVEQIDQLSQKLDTEIKMKFSRMVEISSETSKMNHKSELKLQKMEKYLQIINGERVDINNMKNLMEDVLKHSEEQKRDLVSIKSYVMEAKLNQTVLFGNKQVQENKGLFQQNITNIINSRKDPADREIDGLQKQIEGYQRELNVCQKQNREILADYMRLLDEKKSLMKLSIPQNIISSSEMNSFMEDTFNKNNISQSRSHNMYKSVQSHNPLARKDSNSFNANTSRINTNNVSMTMQSTSRQVKKNYTNHLSQEKPIIDEEKLHNETSRCQAKSNMSFNSSSQMKIPQLKEIEKLKDQVSKRKSNLKKREKSSQKSFYEFTQRSSVIKSPKARSPSMQTKHHVMFNQTQLGFKNNAESSNLLPKIGSSQNKASSPKVMNSRERMSKKNSSSLSIAPAQTPSLLQKAQALQNANGSQHNIQASSKNMSNQAKGRQSQHSRSSEESQSETSSVSQSRDIKYSIIDEDSISQSSDHIQNGLFLKRVDQSVSNMSAVTSHRDGVSHHNKEISVSRRVSSQFINHHLVKKDNHS</sequence>
<keyword evidence="1" id="KW-0175">Coiled coil</keyword>
<evidence type="ECO:0000256" key="2">
    <source>
        <dbReference type="SAM" id="MobiDB-lite"/>
    </source>
</evidence>
<accession>A0A078BAU1</accession>